<evidence type="ECO:0000313" key="1">
    <source>
        <dbReference type="EMBL" id="MBX0304631.1"/>
    </source>
</evidence>
<accession>A0A8J8C8P5</accession>
<comment type="caution">
    <text evidence="1">The sequence shown here is derived from an EMBL/GenBank/DDBJ whole genome shotgun (WGS) entry which is preliminary data.</text>
</comment>
<sequence>MAKSLSETNTGEKLQLELTNLEHQYQPERLEGLPIKALEGKARLAVDRYEEIISGFPRRDGLKGPWRALAHGDIDESLSPLTQEQQKCAFDTLERCIDNITEVATKREDKQRTEESELISVDSLESIISLRF</sequence>
<dbReference type="Proteomes" id="UP000783863">
    <property type="component" value="Unassembled WGS sequence"/>
</dbReference>
<dbReference type="RefSeq" id="WP_220588841.1">
    <property type="nucleotide sequence ID" value="NZ_RKLQ01000002.1"/>
</dbReference>
<protein>
    <submittedName>
        <fullName evidence="1">Uncharacterized protein</fullName>
    </submittedName>
</protein>
<keyword evidence="2" id="KW-1185">Reference proteome</keyword>
<name>A0A8J8C8P5_9EURY</name>
<organism evidence="1 2">
    <name type="scientific">Haloarcula salinisoli</name>
    <dbReference type="NCBI Taxonomy" id="2487746"/>
    <lineage>
        <taxon>Archaea</taxon>
        <taxon>Methanobacteriati</taxon>
        <taxon>Methanobacteriota</taxon>
        <taxon>Stenosarchaea group</taxon>
        <taxon>Halobacteria</taxon>
        <taxon>Halobacteriales</taxon>
        <taxon>Haloarculaceae</taxon>
        <taxon>Haloarcula</taxon>
    </lineage>
</organism>
<proteinExistence type="predicted"/>
<evidence type="ECO:0000313" key="2">
    <source>
        <dbReference type="Proteomes" id="UP000783863"/>
    </source>
</evidence>
<reference evidence="1" key="1">
    <citation type="submission" date="2021-06" db="EMBL/GenBank/DDBJ databases">
        <title>Halomicroarcula sp. F24A a new haloarchaeum isolated from saline soil.</title>
        <authorList>
            <person name="Duran-Viseras A."/>
            <person name="Sanchez-Porro C."/>
            <person name="Ventosa A."/>
        </authorList>
    </citation>
    <scope>NUCLEOTIDE SEQUENCE</scope>
    <source>
        <strain evidence="1">F24A</strain>
    </source>
</reference>
<gene>
    <name evidence="1" type="ORF">EGD98_13225</name>
</gene>
<dbReference type="AlphaFoldDB" id="A0A8J8C8P5"/>
<dbReference type="EMBL" id="RKLQ01000002">
    <property type="protein sequence ID" value="MBX0304631.1"/>
    <property type="molecule type" value="Genomic_DNA"/>
</dbReference>